<dbReference type="PROSITE" id="PS00028">
    <property type="entry name" value="ZINC_FINGER_C2H2_1"/>
    <property type="match status" value="3"/>
</dbReference>
<protein>
    <submittedName>
        <fullName evidence="3">Putative enspm-3 dr</fullName>
    </submittedName>
</protein>
<dbReference type="EMBL" id="GEGO01004921">
    <property type="protein sequence ID" value="JAR90483.1"/>
    <property type="molecule type" value="Transcribed_RNA"/>
</dbReference>
<name>A0A147BI72_IXORI</name>
<dbReference type="GO" id="GO:0008270">
    <property type="term" value="F:zinc ion binding"/>
    <property type="evidence" value="ECO:0007669"/>
    <property type="project" value="UniProtKB-KW"/>
</dbReference>
<keyword evidence="1" id="KW-0862">Zinc</keyword>
<dbReference type="SMART" id="SM00355">
    <property type="entry name" value="ZnF_C2H2"/>
    <property type="match status" value="4"/>
</dbReference>
<keyword evidence="1" id="KW-0479">Metal-binding</keyword>
<accession>A0A147BI72</accession>
<evidence type="ECO:0000259" key="2">
    <source>
        <dbReference type="PROSITE" id="PS50157"/>
    </source>
</evidence>
<reference evidence="3" key="1">
    <citation type="journal article" date="2018" name="PLoS Negl. Trop. Dis.">
        <title>Sialome diversity of ticks revealed by RNAseq of single tick salivary glands.</title>
        <authorList>
            <person name="Perner J."/>
            <person name="Kropackova S."/>
            <person name="Kopacek P."/>
            <person name="Ribeiro J.M."/>
        </authorList>
    </citation>
    <scope>NUCLEOTIDE SEQUENCE</scope>
    <source>
        <strain evidence="3">Siblings of single egg batch collected in Ceske Budejovice</strain>
        <tissue evidence="3">Salivary glands</tissue>
    </source>
</reference>
<evidence type="ECO:0000256" key="1">
    <source>
        <dbReference type="PROSITE-ProRule" id="PRU00042"/>
    </source>
</evidence>
<organism evidence="3">
    <name type="scientific">Ixodes ricinus</name>
    <name type="common">Common tick</name>
    <name type="synonym">Acarus ricinus</name>
    <dbReference type="NCBI Taxonomy" id="34613"/>
    <lineage>
        <taxon>Eukaryota</taxon>
        <taxon>Metazoa</taxon>
        <taxon>Ecdysozoa</taxon>
        <taxon>Arthropoda</taxon>
        <taxon>Chelicerata</taxon>
        <taxon>Arachnida</taxon>
        <taxon>Acari</taxon>
        <taxon>Parasitiformes</taxon>
        <taxon>Ixodida</taxon>
        <taxon>Ixodoidea</taxon>
        <taxon>Ixodidae</taxon>
        <taxon>Ixodinae</taxon>
        <taxon>Ixodes</taxon>
    </lineage>
</organism>
<dbReference type="AlphaFoldDB" id="A0A147BI72"/>
<sequence length="891" mass="101609">MNRCRICGRCFSTLVDYFNHCRFHSSLTCGALCPASSCGATFKSYATFISHLNRAHKQSQLSSETRLLICPVAKCAQQVATRSRMISHIADHLKLGKEPIVCPFTGCISKISTRNAFRMHVSRYHHPQKDTLELCHTAQDDPTAHISEDHASLDVAEENPEEPYDPSALLDISVENPEESHDPSAVLDIAEESSPEEPCDRNDLSDHELFKDNAALFFLRLEAQHHIPADTVQYIVNEVDNLQKLSQKLVEEELAKILPSDTLELVLRHFKNNELDVVTSGSLKSSYLRHKYFKKHFHFVKPVQINLGTNKQNFPSFFHYVPVHELIVLLMSNLPQEPHRSNEINECFTDFTTCKQFQSSDDVIQVILYQDEFELSNPLGSAKGNFKLLGVYLTLGNLPQHCRARTESMQLVLLALQKNVKEFGLKKILQPLIDDLCYLERVGLEVKGKLYRVQLCFIVGDNLGSHAVGGFTQNFSTSAYFCRFCLVTRTQFHEDPTLTGERRSVENYETCITHDDEGCGMYGVVCESPFNVLSSFHVCQAGLPPCIGHDMFEGVVQYDLPLFIRYFVRKGWFSYDYLNIKIMALKYSARDLRNRPCKVSSKSDKLAGHAMQNWTFLRLLPLYVGDKVIDPSDSVWQLSLELMEVVDLLMAPKITYAQVAYLKVLIQTYLHNRKALFPDVKLRPKHHYMLHYSDLIQEFGPLSHVWTLRFESKHQYFKNCIRSTKNFKNVTKTLSERHQFFQAFLTSRGLFPPDVELHDAKAYEQPDEVSQLSHAFGDLESARNLTFYKKAVIKGTTYVIGDYVLISGNRFEIMFGVVTTITSKASGEVAFLLQCVPATLLPAMCLYSLQDPTGDIILLNQEKLLDSTSYRPYSLGHSKVIRLNFAFPEKF</sequence>
<feature type="domain" description="C2H2-type" evidence="2">
    <location>
        <begin position="2"/>
        <end position="25"/>
    </location>
</feature>
<evidence type="ECO:0000313" key="3">
    <source>
        <dbReference type="EMBL" id="JAR90483.1"/>
    </source>
</evidence>
<dbReference type="PROSITE" id="PS50157">
    <property type="entry name" value="ZINC_FINGER_C2H2_2"/>
    <property type="match status" value="1"/>
</dbReference>
<proteinExistence type="predicted"/>
<dbReference type="PANTHER" id="PTHR31912:SF35">
    <property type="entry name" value="C2H2-TYPE DOMAIN-CONTAINING PROTEIN"/>
    <property type="match status" value="1"/>
</dbReference>
<keyword evidence="1" id="KW-0863">Zinc-finger</keyword>
<dbReference type="InterPro" id="IPR013087">
    <property type="entry name" value="Znf_C2H2_type"/>
</dbReference>
<dbReference type="PANTHER" id="PTHR31912">
    <property type="entry name" value="IP13529P"/>
    <property type="match status" value="1"/>
</dbReference>